<evidence type="ECO:0008006" key="2">
    <source>
        <dbReference type="Google" id="ProtNLM"/>
    </source>
</evidence>
<dbReference type="SUPFAM" id="SSF48371">
    <property type="entry name" value="ARM repeat"/>
    <property type="match status" value="1"/>
</dbReference>
<reference evidence="1" key="1">
    <citation type="submission" date="2024-07" db="EMBL/GenBank/DDBJ databases">
        <authorList>
            <person name="Yu S.T."/>
        </authorList>
    </citation>
    <scope>NUCLEOTIDE SEQUENCE</scope>
    <source>
        <strain evidence="1">R39</strain>
        <plasmid evidence="1">unnamed1</plasmid>
    </source>
</reference>
<evidence type="ECO:0000313" key="1">
    <source>
        <dbReference type="EMBL" id="XDQ49968.1"/>
    </source>
</evidence>
<dbReference type="AlphaFoldDB" id="A0AB39R5Y7"/>
<organism evidence="1">
    <name type="scientific">Streptomyces sp. R39</name>
    <dbReference type="NCBI Taxonomy" id="3238631"/>
    <lineage>
        <taxon>Bacteria</taxon>
        <taxon>Bacillati</taxon>
        <taxon>Actinomycetota</taxon>
        <taxon>Actinomycetes</taxon>
        <taxon>Kitasatosporales</taxon>
        <taxon>Streptomycetaceae</taxon>
        <taxon>Streptomyces</taxon>
    </lineage>
</organism>
<dbReference type="InterPro" id="IPR016024">
    <property type="entry name" value="ARM-type_fold"/>
</dbReference>
<name>A0AB39R5Y7_9ACTN</name>
<geneLocation type="plasmid" evidence="1">
    <name>unnamed1</name>
</geneLocation>
<dbReference type="RefSeq" id="WP_369228491.1">
    <property type="nucleotide sequence ID" value="NZ_CP163442.1"/>
</dbReference>
<dbReference type="EMBL" id="CP163442">
    <property type="protein sequence ID" value="XDQ49968.1"/>
    <property type="molecule type" value="Genomic_DNA"/>
</dbReference>
<gene>
    <name evidence="1" type="ORF">AB5J52_48480</name>
</gene>
<proteinExistence type="predicted"/>
<sequence>MAEKEHALSENRINRIGTEVQAVCPEFDADQFARDVVGSFPRLALKARIARTSQALSTYLPVDGLQAVDVLLRSLPPSPEAAGASTDFGLYVYAPHSHFVAEYCRTSPDLDQALEALRRLTSYFSAEDAMRYFIRDFPAETFKVIEAWTADPDHRVRRLASECTRPRLPWSVNIPVGVDAGLPVLNRLYGDASRFVTQSVANHLHDIAEEDLNLVLDTLTRWRTEGHAETKEFDFIAREALRSRLKKGDTAAYEFLGYPSDPPAELSRIRLERTQLRLGDTLVFAADLTASALTNLRVNYVLSSPTATGKRREKAYVLKTTAARAGQTIMLGKQHPLRSTATVALVPGRYTLEIHVNGRRSEPVAFHVTEE</sequence>
<accession>A0AB39R5Y7</accession>
<dbReference type="Gene3D" id="1.25.40.290">
    <property type="entry name" value="ARM repeat domains"/>
    <property type="match status" value="1"/>
</dbReference>
<protein>
    <recommendedName>
        <fullName evidence="2">DNA alkylation repair protein</fullName>
    </recommendedName>
</protein>
<keyword evidence="1" id="KW-0614">Plasmid</keyword>